<reference evidence="2 3" key="1">
    <citation type="journal article" date="2024" name="Microbiol. Resour. Announc.">
        <title>Genome annotations for the ascomycete fungi Trichoderma harzianum, Trichoderma aggressivum, and Purpureocillium lilacinum.</title>
        <authorList>
            <person name="Beijen E.P.W."/>
            <person name="Ohm R.A."/>
        </authorList>
    </citation>
    <scope>NUCLEOTIDE SEQUENCE [LARGE SCALE GENOMIC DNA]</scope>
    <source>
        <strain evidence="2 3">CBS 150709</strain>
    </source>
</reference>
<evidence type="ECO:0000313" key="3">
    <source>
        <dbReference type="Proteomes" id="UP001287286"/>
    </source>
</evidence>
<name>A0ABR0BIC4_PURLI</name>
<feature type="region of interest" description="Disordered" evidence="1">
    <location>
        <begin position="90"/>
        <end position="142"/>
    </location>
</feature>
<organism evidence="2 3">
    <name type="scientific">Purpureocillium lilacinum</name>
    <name type="common">Paecilomyces lilacinus</name>
    <dbReference type="NCBI Taxonomy" id="33203"/>
    <lineage>
        <taxon>Eukaryota</taxon>
        <taxon>Fungi</taxon>
        <taxon>Dikarya</taxon>
        <taxon>Ascomycota</taxon>
        <taxon>Pezizomycotina</taxon>
        <taxon>Sordariomycetes</taxon>
        <taxon>Hypocreomycetidae</taxon>
        <taxon>Hypocreales</taxon>
        <taxon>Ophiocordycipitaceae</taxon>
        <taxon>Purpureocillium</taxon>
    </lineage>
</organism>
<sequence length="277" mass="29757">MMPEFAEVSLAQTVGLESAAGGLLSNGPSRDHGMGAMPPREPTSGLARKPADFVGKDIRAAEVGTAPRITGARRTSMAQSLDARCSGTTKTHIGVRGAGTLPASDANGGRMRGTRDSLPSQASSPANWKSMARQGRRDDRNVQETTFRLRNTLCCASLPHREASLTCLAGFRAATVDIEIATGRQRPISEEDRQVPQRSGRSATEHVNMHPVAAPQLLQTSKPSKPRQGFQGRYHALLPPPGRTTPSAESVTLKYQRVPSTDFSSGADMYALRKYYT</sequence>
<comment type="caution">
    <text evidence="2">The sequence shown here is derived from an EMBL/GenBank/DDBJ whole genome shotgun (WGS) entry which is preliminary data.</text>
</comment>
<feature type="compositionally biased region" description="Polar residues" evidence="1">
    <location>
        <begin position="117"/>
        <end position="127"/>
    </location>
</feature>
<gene>
    <name evidence="2" type="ORF">Purlil1_11911</name>
</gene>
<proteinExistence type="predicted"/>
<evidence type="ECO:0000313" key="2">
    <source>
        <dbReference type="EMBL" id="KAK4078513.1"/>
    </source>
</evidence>
<dbReference type="Proteomes" id="UP001287286">
    <property type="component" value="Unassembled WGS sequence"/>
</dbReference>
<accession>A0ABR0BIC4</accession>
<evidence type="ECO:0000256" key="1">
    <source>
        <dbReference type="SAM" id="MobiDB-lite"/>
    </source>
</evidence>
<protein>
    <submittedName>
        <fullName evidence="2">Uncharacterized protein</fullName>
    </submittedName>
</protein>
<keyword evidence="3" id="KW-1185">Reference proteome</keyword>
<feature type="region of interest" description="Disordered" evidence="1">
    <location>
        <begin position="20"/>
        <end position="47"/>
    </location>
</feature>
<feature type="region of interest" description="Disordered" evidence="1">
    <location>
        <begin position="184"/>
        <end position="249"/>
    </location>
</feature>
<dbReference type="EMBL" id="JAWRVI010000081">
    <property type="protein sequence ID" value="KAK4078513.1"/>
    <property type="molecule type" value="Genomic_DNA"/>
</dbReference>